<sequence>MSDHLTRDFVGYGANPPDPQWPGGAKLALNFVINVEEGGEPSVPDGDAATEASLTEAGGDPMPGRNLAAETMFEYGSRVGFWRIARLFTERGLPATAMACGLALERNPQIATFLREADFDACAHGWRWEHHRLLSREEEKERIARTVAAFRQHLGAPPAGWYCRYGPSLNTRALLVEHGGFLYDSDAYNDELPYWTTVGGMSHLVVPYSLVTNDAKFIRGGTSTAEDFFVNLKDAFDWLRAEGASRPKMMSVGLHLRVAGHPGRAAGLARFLDYASRHDDVWICRRDAIARHWRTRHPPVT</sequence>
<evidence type="ECO:0000256" key="3">
    <source>
        <dbReference type="ARBA" id="ARBA00020071"/>
    </source>
</evidence>
<evidence type="ECO:0000259" key="6">
    <source>
        <dbReference type="PROSITE" id="PS51677"/>
    </source>
</evidence>
<gene>
    <name evidence="7" type="ORF">OH818_20410</name>
</gene>
<protein>
    <recommendedName>
        <fullName evidence="3">Chitooligosaccharide deacetylase</fullName>
    </recommendedName>
    <alternativeName>
        <fullName evidence="4">Nodulation protein B</fullName>
    </alternativeName>
</protein>
<evidence type="ECO:0000256" key="5">
    <source>
        <dbReference type="SAM" id="MobiDB-lite"/>
    </source>
</evidence>
<keyword evidence="8" id="KW-1185">Reference proteome</keyword>
<proteinExistence type="inferred from homology"/>
<evidence type="ECO:0000256" key="4">
    <source>
        <dbReference type="ARBA" id="ARBA00032976"/>
    </source>
</evidence>
<evidence type="ECO:0000256" key="2">
    <source>
        <dbReference type="ARBA" id="ARBA00010973"/>
    </source>
</evidence>
<dbReference type="Proteomes" id="UP001164020">
    <property type="component" value="Chromosome"/>
</dbReference>
<dbReference type="InterPro" id="IPR011330">
    <property type="entry name" value="Glyco_hydro/deAcase_b/a-brl"/>
</dbReference>
<feature type="domain" description="NodB homology" evidence="6">
    <location>
        <begin position="67"/>
        <end position="284"/>
    </location>
</feature>
<evidence type="ECO:0000256" key="1">
    <source>
        <dbReference type="ARBA" id="ARBA00003236"/>
    </source>
</evidence>
<evidence type="ECO:0000313" key="8">
    <source>
        <dbReference type="Proteomes" id="UP001164020"/>
    </source>
</evidence>
<dbReference type="PROSITE" id="PS51677">
    <property type="entry name" value="NODB"/>
    <property type="match status" value="1"/>
</dbReference>
<evidence type="ECO:0000313" key="7">
    <source>
        <dbReference type="EMBL" id="WAP67806.1"/>
    </source>
</evidence>
<dbReference type="Gene3D" id="3.20.20.370">
    <property type="entry name" value="Glycoside hydrolase/deacetylase"/>
    <property type="match status" value="1"/>
</dbReference>
<feature type="region of interest" description="Disordered" evidence="5">
    <location>
        <begin position="39"/>
        <end position="62"/>
    </location>
</feature>
<name>A0ABY7BXU7_9HYPH</name>
<dbReference type="EMBL" id="CP114029">
    <property type="protein sequence ID" value="WAP67806.1"/>
    <property type="molecule type" value="Genomic_DNA"/>
</dbReference>
<dbReference type="SUPFAM" id="SSF88713">
    <property type="entry name" value="Glycoside hydrolase/deacetylase"/>
    <property type="match status" value="1"/>
</dbReference>
<dbReference type="Pfam" id="PF01522">
    <property type="entry name" value="Polysacc_deac_1"/>
    <property type="match status" value="1"/>
</dbReference>
<dbReference type="InterPro" id="IPR002509">
    <property type="entry name" value="NODB_dom"/>
</dbReference>
<organism evidence="7 8">
    <name type="scientific">Jiella pelagia</name>
    <dbReference type="NCBI Taxonomy" id="2986949"/>
    <lineage>
        <taxon>Bacteria</taxon>
        <taxon>Pseudomonadati</taxon>
        <taxon>Pseudomonadota</taxon>
        <taxon>Alphaproteobacteria</taxon>
        <taxon>Hyphomicrobiales</taxon>
        <taxon>Aurantimonadaceae</taxon>
        <taxon>Jiella</taxon>
    </lineage>
</organism>
<comment type="similarity">
    <text evidence="2">Belongs to the polysaccharide deacetylase family.</text>
</comment>
<dbReference type="PANTHER" id="PTHR43123:SF1">
    <property type="entry name" value="POLYSACCHARIDE DEACETYLASE-RELATED"/>
    <property type="match status" value="1"/>
</dbReference>
<dbReference type="PANTHER" id="PTHR43123">
    <property type="entry name" value="POLYSACCHARIDE DEACETYLASE-RELATED"/>
    <property type="match status" value="1"/>
</dbReference>
<accession>A0ABY7BXU7</accession>
<dbReference type="RefSeq" id="WP_268880278.1">
    <property type="nucleotide sequence ID" value="NZ_CP114029.1"/>
</dbReference>
<comment type="function">
    <text evidence="1">Is involved in generating a small heat-stable compound (Nod), an acylated oligomer of N-acetylglucosamine, that stimulates mitosis in various plant protoplasts.</text>
</comment>
<reference evidence="7" key="1">
    <citation type="submission" date="2022-12" db="EMBL/GenBank/DDBJ databases">
        <title>Jiella pelagia sp. nov., isolated from phosphonate enriched culture of Northwest Pacific surface seawater.</title>
        <authorList>
            <person name="Shin D.Y."/>
            <person name="Hwang C.Y."/>
        </authorList>
    </citation>
    <scope>NUCLEOTIDE SEQUENCE</scope>
    <source>
        <strain evidence="7">HL-NP1</strain>
    </source>
</reference>